<dbReference type="Proteomes" id="UP000504634">
    <property type="component" value="Unplaced"/>
</dbReference>
<dbReference type="RefSeq" id="XP_030375594.1">
    <property type="nucleotide sequence ID" value="XM_030519734.1"/>
</dbReference>
<evidence type="ECO:0000256" key="1">
    <source>
        <dbReference type="SAM" id="Coils"/>
    </source>
</evidence>
<dbReference type="OrthoDB" id="8036838at2759"/>
<feature type="coiled-coil region" evidence="1">
    <location>
        <begin position="14"/>
        <end position="62"/>
    </location>
</feature>
<dbReference type="AlphaFoldDB" id="A0A6J2THV3"/>
<sequence>MVNEVNLPTADAGSDSLSERLEASNRLLQEMQAEHRQLLIEMETLRARAAELTRLNVQQQAQSNKEQQPTQAQISTTDAIVPTPIIQRAETEPAQAWDAQIDHEEENEITDDKKETASYLQEKLNEISALKAQFKRVQHIVDTTNVIEKHIATKITQAAPSIIEAECATEAQPCSVPVVAASPMTRPVTDNAELLSIMLNTFTDFTSDLRGHAECLRAERDRIKTLKEDIIRQRQKK</sequence>
<accession>A0A6J2THV3</accession>
<organism evidence="2 3">
    <name type="scientific">Drosophila lebanonensis</name>
    <name type="common">Fruit fly</name>
    <name type="synonym">Scaptodrosophila lebanonensis</name>
    <dbReference type="NCBI Taxonomy" id="7225"/>
    <lineage>
        <taxon>Eukaryota</taxon>
        <taxon>Metazoa</taxon>
        <taxon>Ecdysozoa</taxon>
        <taxon>Arthropoda</taxon>
        <taxon>Hexapoda</taxon>
        <taxon>Insecta</taxon>
        <taxon>Pterygota</taxon>
        <taxon>Neoptera</taxon>
        <taxon>Endopterygota</taxon>
        <taxon>Diptera</taxon>
        <taxon>Brachycera</taxon>
        <taxon>Muscomorpha</taxon>
        <taxon>Ephydroidea</taxon>
        <taxon>Drosophilidae</taxon>
        <taxon>Scaptodrosophila</taxon>
    </lineage>
</organism>
<reference evidence="3" key="1">
    <citation type="submission" date="2025-08" db="UniProtKB">
        <authorList>
            <consortium name="RefSeq"/>
        </authorList>
    </citation>
    <scope>IDENTIFICATION</scope>
    <source>
        <strain evidence="3">11010-0011.00</strain>
        <tissue evidence="3">Whole body</tissue>
    </source>
</reference>
<name>A0A6J2THV3_DROLE</name>
<evidence type="ECO:0000313" key="2">
    <source>
        <dbReference type="Proteomes" id="UP000504634"/>
    </source>
</evidence>
<gene>
    <name evidence="3" type="primary">LOC115624887</name>
</gene>
<dbReference type="GeneID" id="115624887"/>
<proteinExistence type="predicted"/>
<keyword evidence="1" id="KW-0175">Coiled coil</keyword>
<keyword evidence="2" id="KW-1185">Reference proteome</keyword>
<protein>
    <submittedName>
        <fullName evidence="3">Uncharacterized protein LOC115624887</fullName>
    </submittedName>
</protein>
<evidence type="ECO:0000313" key="3">
    <source>
        <dbReference type="RefSeq" id="XP_030375594.1"/>
    </source>
</evidence>